<accession>A0A1H3ZUI5</accession>
<dbReference type="PROSITE" id="PS51257">
    <property type="entry name" value="PROKAR_LIPOPROTEIN"/>
    <property type="match status" value="1"/>
</dbReference>
<dbReference type="AlphaFoldDB" id="A0A1H3ZUI5"/>
<evidence type="ECO:0000256" key="1">
    <source>
        <dbReference type="SAM" id="SignalP"/>
    </source>
</evidence>
<gene>
    <name evidence="2" type="ORF">SAMN05216462_0930</name>
</gene>
<name>A0A1H3ZUI5_XYLRU</name>
<reference evidence="2 3" key="1">
    <citation type="submission" date="2016-10" db="EMBL/GenBank/DDBJ databases">
        <authorList>
            <person name="de Groot N.N."/>
        </authorList>
    </citation>
    <scope>NUCLEOTIDE SEQUENCE [LARGE SCALE GENOMIC DNA]</scope>
    <source>
        <strain evidence="2 3">D31d</strain>
    </source>
</reference>
<evidence type="ECO:0000313" key="3">
    <source>
        <dbReference type="Proteomes" id="UP000182257"/>
    </source>
</evidence>
<proteinExistence type="predicted"/>
<sequence length="406" mass="46240">MRKNTKKYNYTLWWAGALLCAGLTACTADTTIQEEDVVDNQTPMAFGTSLSTSESAVTRAATSLAAGFKVGTWKKFKQEGEQLVMDGYQVNYNSAATTYRWYYEGVNNQVLRYWDLSAYPYEFRAVSPYFDGATITTSGLDLNLTGHRPFKAQIYINGTYNVSNDESEPCVVAQVCRKQNGSYFEDYDEIKSTEINTDGKTNAVREVQMPFHHLITKVGFRIFIDDPQPSSPTYKVTLKSIKISVVNADNQFITASNRYTATNTQGLGSGTFAENTRATDEFTLLQHGEYTDENLREHLNRATAYDLCENYMQQIPQKDVQIRVQVEMLTYNEVNGTMVDTKNITYDRVLSLDKTSTTGDKFTWEPDTRYIYYLHIPNLIKDDIYLDTCEVLLWDEVQTSDITIEL</sequence>
<organism evidence="2 3">
    <name type="scientific">Xylanibacter ruminicola</name>
    <name type="common">Prevotella ruminicola</name>
    <dbReference type="NCBI Taxonomy" id="839"/>
    <lineage>
        <taxon>Bacteria</taxon>
        <taxon>Pseudomonadati</taxon>
        <taxon>Bacteroidota</taxon>
        <taxon>Bacteroidia</taxon>
        <taxon>Bacteroidales</taxon>
        <taxon>Prevotellaceae</taxon>
        <taxon>Xylanibacter</taxon>
    </lineage>
</organism>
<dbReference type="CDD" id="cd13120">
    <property type="entry name" value="BF2867_like_N"/>
    <property type="match status" value="1"/>
</dbReference>
<dbReference type="OrthoDB" id="1066815at2"/>
<dbReference type="Proteomes" id="UP000182257">
    <property type="component" value="Unassembled WGS sequence"/>
</dbReference>
<evidence type="ECO:0000313" key="2">
    <source>
        <dbReference type="EMBL" id="SEA27358.1"/>
    </source>
</evidence>
<dbReference type="EMBL" id="FNRF01000002">
    <property type="protein sequence ID" value="SEA27358.1"/>
    <property type="molecule type" value="Genomic_DNA"/>
</dbReference>
<dbReference type="RefSeq" id="WP_074760463.1">
    <property type="nucleotide sequence ID" value="NZ_FNRF01000002.1"/>
</dbReference>
<feature type="signal peptide" evidence="1">
    <location>
        <begin position="1"/>
        <end position="27"/>
    </location>
</feature>
<keyword evidence="1" id="KW-0732">Signal</keyword>
<evidence type="ECO:0008006" key="4">
    <source>
        <dbReference type="Google" id="ProtNLM"/>
    </source>
</evidence>
<feature type="chain" id="PRO_5010158302" description="Fimbrillin-like" evidence="1">
    <location>
        <begin position="28"/>
        <end position="406"/>
    </location>
</feature>
<protein>
    <recommendedName>
        <fullName evidence="4">Fimbrillin-like</fullName>
    </recommendedName>
</protein>